<keyword evidence="3" id="KW-1185">Reference proteome</keyword>
<dbReference type="OrthoDB" id="2630463at2"/>
<dbReference type="RefSeq" id="WP_114497978.1">
    <property type="nucleotide sequence ID" value="NZ_QPJW01000009.1"/>
</dbReference>
<gene>
    <name evidence="2" type="ORF">DFP94_10958</name>
</gene>
<evidence type="ECO:0000313" key="2">
    <source>
        <dbReference type="EMBL" id="RCX17334.1"/>
    </source>
</evidence>
<feature type="domain" description="Butirosin biosynthesis protein H N-terminal" evidence="1">
    <location>
        <begin position="78"/>
        <end position="147"/>
    </location>
</feature>
<dbReference type="EMBL" id="QPJW01000009">
    <property type="protein sequence ID" value="RCX17334.1"/>
    <property type="molecule type" value="Genomic_DNA"/>
</dbReference>
<dbReference type="Pfam" id="PF14399">
    <property type="entry name" value="BtrH_N"/>
    <property type="match status" value="1"/>
</dbReference>
<dbReference type="InterPro" id="IPR026935">
    <property type="entry name" value="BtrH_N"/>
</dbReference>
<name>A0A369BCD9_9BACL</name>
<proteinExistence type="predicted"/>
<organism evidence="2 3">
    <name type="scientific">Fontibacillus phaseoli</name>
    <dbReference type="NCBI Taxonomy" id="1416533"/>
    <lineage>
        <taxon>Bacteria</taxon>
        <taxon>Bacillati</taxon>
        <taxon>Bacillota</taxon>
        <taxon>Bacilli</taxon>
        <taxon>Bacillales</taxon>
        <taxon>Paenibacillaceae</taxon>
        <taxon>Fontibacillus</taxon>
    </lineage>
</organism>
<evidence type="ECO:0000313" key="3">
    <source>
        <dbReference type="Proteomes" id="UP000253090"/>
    </source>
</evidence>
<reference evidence="2 3" key="1">
    <citation type="submission" date="2018-07" db="EMBL/GenBank/DDBJ databases">
        <title>Genomic Encyclopedia of Type Strains, Phase III (KMG-III): the genomes of soil and plant-associated and newly described type strains.</title>
        <authorList>
            <person name="Whitman W."/>
        </authorList>
    </citation>
    <scope>NUCLEOTIDE SEQUENCE [LARGE SCALE GENOMIC DNA]</scope>
    <source>
        <strain evidence="2 3">CECT 8333</strain>
    </source>
</reference>
<sequence length="329" mass="38876">MPKLDIRPDRLERIPSRHFEYYSCLEDSVKTLTRWLGHDCELMFQGSWNFSFGRRGWFHKDWELSFRRWKFDWLDRIYGVKLTSRCTDVHSDLQMIGDELRQGTPVILAVDCYWVPWDSGFQMNHNGGHCSVVAGMDEAKRELTCVDGYFLRKDAVMPYDCLEKGYKGFWKIELNDRPSPAITPPRVRQMLLEQAQRFKKHRMYEQMAFFGSSISTSREILIRDEAQHQELGRTRWWGIIGRVADGRVEYCLFLRHLAAHLEKGEEALREMAAEVWACGEQWHLIKALLEKAALSHPDRQHDLFHDAADRIRRVALKEQQISQQLLLQF</sequence>
<dbReference type="AlphaFoldDB" id="A0A369BCD9"/>
<accession>A0A369BCD9</accession>
<evidence type="ECO:0000259" key="1">
    <source>
        <dbReference type="Pfam" id="PF14399"/>
    </source>
</evidence>
<comment type="caution">
    <text evidence="2">The sequence shown here is derived from an EMBL/GenBank/DDBJ whole genome shotgun (WGS) entry which is preliminary data.</text>
</comment>
<protein>
    <submittedName>
        <fullName evidence="2">Butirosin biosynthesis protein H-like</fullName>
    </submittedName>
</protein>
<dbReference type="Proteomes" id="UP000253090">
    <property type="component" value="Unassembled WGS sequence"/>
</dbReference>